<proteinExistence type="predicted"/>
<feature type="transmembrane region" description="Helical" evidence="1">
    <location>
        <begin position="35"/>
        <end position="54"/>
    </location>
</feature>
<comment type="caution">
    <text evidence="2">The sequence shown here is derived from an EMBL/GenBank/DDBJ whole genome shotgun (WGS) entry which is preliminary data.</text>
</comment>
<evidence type="ECO:0000256" key="1">
    <source>
        <dbReference type="SAM" id="Phobius"/>
    </source>
</evidence>
<evidence type="ECO:0000313" key="3">
    <source>
        <dbReference type="Proteomes" id="UP001549773"/>
    </source>
</evidence>
<keyword evidence="3" id="KW-1185">Reference proteome</keyword>
<keyword evidence="1" id="KW-1133">Transmembrane helix</keyword>
<protein>
    <submittedName>
        <fullName evidence="2">Uncharacterized protein</fullName>
    </submittedName>
</protein>
<name>A0ABV2TXW0_9FLAO</name>
<evidence type="ECO:0000313" key="2">
    <source>
        <dbReference type="EMBL" id="MET7030109.1"/>
    </source>
</evidence>
<sequence length="76" mass="8631">MKPKYKAFLFNFIGFAVLFVIIRSIMWFLLSSDSIVLAIVAAVLASVLSPKFAVTRTKEGEKLFMKWVFIKGVKEV</sequence>
<reference evidence="2 3" key="1">
    <citation type="submission" date="2024-07" db="EMBL/GenBank/DDBJ databases">
        <title>The genome sequence of type strain Sediminicola luteus GDMCC 1.2596T.</title>
        <authorList>
            <person name="Liu Y."/>
        </authorList>
    </citation>
    <scope>NUCLEOTIDE SEQUENCE [LARGE SCALE GENOMIC DNA]</scope>
    <source>
        <strain evidence="2 3">GDMCC 1.2596</strain>
    </source>
</reference>
<dbReference type="Proteomes" id="UP001549773">
    <property type="component" value="Unassembled WGS sequence"/>
</dbReference>
<dbReference type="RefSeq" id="WP_354618904.1">
    <property type="nucleotide sequence ID" value="NZ_JBEWYP010000007.1"/>
</dbReference>
<keyword evidence="1" id="KW-0812">Transmembrane</keyword>
<feature type="transmembrane region" description="Helical" evidence="1">
    <location>
        <begin position="7"/>
        <end position="29"/>
    </location>
</feature>
<dbReference type="EMBL" id="JBEWYP010000007">
    <property type="protein sequence ID" value="MET7030109.1"/>
    <property type="molecule type" value="Genomic_DNA"/>
</dbReference>
<keyword evidence="1" id="KW-0472">Membrane</keyword>
<accession>A0ABV2TXW0</accession>
<organism evidence="2 3">
    <name type="scientific">Sediminicola luteus</name>
    <dbReference type="NCBI Taxonomy" id="319238"/>
    <lineage>
        <taxon>Bacteria</taxon>
        <taxon>Pseudomonadati</taxon>
        <taxon>Bacteroidota</taxon>
        <taxon>Flavobacteriia</taxon>
        <taxon>Flavobacteriales</taxon>
        <taxon>Flavobacteriaceae</taxon>
        <taxon>Sediminicola</taxon>
    </lineage>
</organism>
<gene>
    <name evidence="2" type="ORF">ABXZ32_11920</name>
</gene>